<dbReference type="GO" id="GO:0008374">
    <property type="term" value="F:O-acyltransferase activity"/>
    <property type="evidence" value="ECO:0007669"/>
    <property type="project" value="InterPro"/>
</dbReference>
<name>A0A8K0KKR8_LADFU</name>
<reference evidence="2" key="2">
    <citation type="submission" date="2017-10" db="EMBL/GenBank/DDBJ databases">
        <title>Ladona fulva Genome sequencing and assembly.</title>
        <authorList>
            <person name="Murali S."/>
            <person name="Richards S."/>
            <person name="Bandaranaike D."/>
            <person name="Bellair M."/>
            <person name="Blankenburg K."/>
            <person name="Chao H."/>
            <person name="Dinh H."/>
            <person name="Doddapaneni H."/>
            <person name="Dugan-Rocha S."/>
            <person name="Elkadiri S."/>
            <person name="Gnanaolivu R."/>
            <person name="Hernandez B."/>
            <person name="Skinner E."/>
            <person name="Javaid M."/>
            <person name="Lee S."/>
            <person name="Li M."/>
            <person name="Ming W."/>
            <person name="Munidasa M."/>
            <person name="Muniz J."/>
            <person name="Nguyen L."/>
            <person name="Hughes D."/>
            <person name="Osuji N."/>
            <person name="Pu L.-L."/>
            <person name="Puazo M."/>
            <person name="Qu C."/>
            <person name="Quiroz J."/>
            <person name="Raj R."/>
            <person name="Weissenberger G."/>
            <person name="Xin Y."/>
            <person name="Zou X."/>
            <person name="Han Y."/>
            <person name="Worley K."/>
            <person name="Muzny D."/>
            <person name="Gibbs R."/>
        </authorList>
    </citation>
    <scope>NUCLEOTIDE SEQUENCE</scope>
    <source>
        <strain evidence="2">Sampled in the wild</strain>
    </source>
</reference>
<dbReference type="PANTHER" id="PTHR11440">
    <property type="entry name" value="LECITHIN-CHOLESTEROL ACYLTRANSFERASE-RELATED"/>
    <property type="match status" value="1"/>
</dbReference>
<reference evidence="2" key="1">
    <citation type="submission" date="2013-04" db="EMBL/GenBank/DDBJ databases">
        <authorList>
            <person name="Qu J."/>
            <person name="Murali S.C."/>
            <person name="Bandaranaike D."/>
            <person name="Bellair M."/>
            <person name="Blankenburg K."/>
            <person name="Chao H."/>
            <person name="Dinh H."/>
            <person name="Doddapaneni H."/>
            <person name="Downs B."/>
            <person name="Dugan-Rocha S."/>
            <person name="Elkadiri S."/>
            <person name="Gnanaolivu R.D."/>
            <person name="Hernandez B."/>
            <person name="Javaid M."/>
            <person name="Jayaseelan J.C."/>
            <person name="Lee S."/>
            <person name="Li M."/>
            <person name="Ming W."/>
            <person name="Munidasa M."/>
            <person name="Muniz J."/>
            <person name="Nguyen L."/>
            <person name="Ongeri F."/>
            <person name="Osuji N."/>
            <person name="Pu L.-L."/>
            <person name="Puazo M."/>
            <person name="Qu C."/>
            <person name="Quiroz J."/>
            <person name="Raj R."/>
            <person name="Weissenberger G."/>
            <person name="Xin Y."/>
            <person name="Zou X."/>
            <person name="Han Y."/>
            <person name="Richards S."/>
            <person name="Worley K."/>
            <person name="Muzny D."/>
            <person name="Gibbs R."/>
        </authorList>
    </citation>
    <scope>NUCLEOTIDE SEQUENCE</scope>
    <source>
        <strain evidence="2">Sampled in the wild</strain>
    </source>
</reference>
<dbReference type="GO" id="GO:0006629">
    <property type="term" value="P:lipid metabolic process"/>
    <property type="evidence" value="ECO:0007669"/>
    <property type="project" value="InterPro"/>
</dbReference>
<evidence type="ECO:0008006" key="4">
    <source>
        <dbReference type="Google" id="ProtNLM"/>
    </source>
</evidence>
<proteinExistence type="predicted"/>
<dbReference type="EMBL" id="KZ308992">
    <property type="protein sequence ID" value="KAG8236099.1"/>
    <property type="molecule type" value="Genomic_DNA"/>
</dbReference>
<dbReference type="OrthoDB" id="190846at2759"/>
<evidence type="ECO:0000313" key="2">
    <source>
        <dbReference type="EMBL" id="KAG8236099.1"/>
    </source>
</evidence>
<feature type="signal peptide" evidence="1">
    <location>
        <begin position="1"/>
        <end position="22"/>
    </location>
</feature>
<accession>A0A8K0KKR8</accession>
<keyword evidence="3" id="KW-1185">Reference proteome</keyword>
<feature type="chain" id="PRO_5035422582" description="Group XV phospholipase A2" evidence="1">
    <location>
        <begin position="23"/>
        <end position="162"/>
    </location>
</feature>
<evidence type="ECO:0000313" key="3">
    <source>
        <dbReference type="Proteomes" id="UP000792457"/>
    </source>
</evidence>
<gene>
    <name evidence="2" type="ORF">J437_LFUL000461</name>
</gene>
<keyword evidence="1" id="KW-0732">Signal</keyword>
<dbReference type="Pfam" id="PF02450">
    <property type="entry name" value="LCAT"/>
    <property type="match status" value="1"/>
</dbReference>
<dbReference type="Gene3D" id="3.40.50.1820">
    <property type="entry name" value="alpha/beta hydrolase"/>
    <property type="match status" value="1"/>
</dbReference>
<comment type="caution">
    <text evidence="2">The sequence shown here is derived from an EMBL/GenBank/DDBJ whole genome shotgun (WGS) entry which is preliminary data.</text>
</comment>
<sequence>MKALKCLPVIIALVGLISNSSCMKGTKVGPPVILIPGDGGSQIEAKLNKPSVVHYLCAKTSEDFFDLWLNLELLVPMIIDCWVDNMRLVYDNVSRTTSNSPGVETRIPGFGNTSTVEWLDPSQASPSVYFNNIANALVDLGYVRGVSVRGAPYDFRKAPSEF</sequence>
<dbReference type="AlphaFoldDB" id="A0A8K0KKR8"/>
<organism evidence="2 3">
    <name type="scientific">Ladona fulva</name>
    <name type="common">Scarce chaser dragonfly</name>
    <name type="synonym">Libellula fulva</name>
    <dbReference type="NCBI Taxonomy" id="123851"/>
    <lineage>
        <taxon>Eukaryota</taxon>
        <taxon>Metazoa</taxon>
        <taxon>Ecdysozoa</taxon>
        <taxon>Arthropoda</taxon>
        <taxon>Hexapoda</taxon>
        <taxon>Insecta</taxon>
        <taxon>Pterygota</taxon>
        <taxon>Palaeoptera</taxon>
        <taxon>Odonata</taxon>
        <taxon>Epiprocta</taxon>
        <taxon>Anisoptera</taxon>
        <taxon>Libelluloidea</taxon>
        <taxon>Libellulidae</taxon>
        <taxon>Ladona</taxon>
    </lineage>
</organism>
<evidence type="ECO:0000256" key="1">
    <source>
        <dbReference type="SAM" id="SignalP"/>
    </source>
</evidence>
<protein>
    <recommendedName>
        <fullName evidence="4">Group XV phospholipase A2</fullName>
    </recommendedName>
</protein>
<dbReference type="InterPro" id="IPR003386">
    <property type="entry name" value="LACT/PDAT_acylTrfase"/>
</dbReference>
<dbReference type="Proteomes" id="UP000792457">
    <property type="component" value="Unassembled WGS sequence"/>
</dbReference>
<dbReference type="InterPro" id="IPR029058">
    <property type="entry name" value="AB_hydrolase_fold"/>
</dbReference>